<protein>
    <submittedName>
        <fullName evidence="1">Uncharacterized protein</fullName>
    </submittedName>
</protein>
<evidence type="ECO:0000313" key="2">
    <source>
        <dbReference type="Proteomes" id="UP000325788"/>
    </source>
</evidence>
<organism evidence="1 2">
    <name type="scientific">Acinetobacter tandoii</name>
    <dbReference type="NCBI Taxonomy" id="202954"/>
    <lineage>
        <taxon>Bacteria</taxon>
        <taxon>Pseudomonadati</taxon>
        <taxon>Pseudomonadota</taxon>
        <taxon>Gammaproteobacteria</taxon>
        <taxon>Moraxellales</taxon>
        <taxon>Moraxellaceae</taxon>
        <taxon>Acinetobacter</taxon>
    </lineage>
</organism>
<sequence length="162" mass="19221">MFKIIVLCLLGFALTAAWQIFIKIKVTEKYRARYFSKTLPEDAQTELTETKLIESKVIEIEYYDQLLFDDAVKQFFEQNIHIRDIQAAEEIQHNLLKKLPAKALTQIRKLDLNEWSIYWNFYDQSLEYYVGKYGVFCSHVDRNGAEHKSEFKTHPEVTDLVF</sequence>
<dbReference type="AlphaFoldDB" id="A0A5N4WSR7"/>
<proteinExistence type="predicted"/>
<dbReference type="EMBL" id="VXLD01000001">
    <property type="protein sequence ID" value="KAB1859742.1"/>
    <property type="molecule type" value="Genomic_DNA"/>
</dbReference>
<name>A0A5N4WSR7_9GAMM</name>
<dbReference type="RefSeq" id="WP_151503734.1">
    <property type="nucleotide sequence ID" value="NZ_VXLD01000001.1"/>
</dbReference>
<gene>
    <name evidence="1" type="ORF">F4W09_01060</name>
</gene>
<reference evidence="1 2" key="1">
    <citation type="submission" date="2019-09" db="EMBL/GenBank/DDBJ databases">
        <title>Draft genome sequence of Acinetobacter tandoii W4-4-4 isolated from environmental water sample.</title>
        <authorList>
            <person name="Wee S.K."/>
            <person name="Yan B."/>
            <person name="Mustaffa S.B."/>
            <person name="Yap E.P.H."/>
        </authorList>
    </citation>
    <scope>NUCLEOTIDE SEQUENCE [LARGE SCALE GENOMIC DNA]</scope>
    <source>
        <strain evidence="1 2">W4-4-4</strain>
    </source>
</reference>
<evidence type="ECO:0000313" key="1">
    <source>
        <dbReference type="EMBL" id="KAB1859742.1"/>
    </source>
</evidence>
<accession>A0A5N4WSR7</accession>
<comment type="caution">
    <text evidence="1">The sequence shown here is derived from an EMBL/GenBank/DDBJ whole genome shotgun (WGS) entry which is preliminary data.</text>
</comment>
<dbReference type="Proteomes" id="UP000325788">
    <property type="component" value="Unassembled WGS sequence"/>
</dbReference>